<evidence type="ECO:0000313" key="10">
    <source>
        <dbReference type="Proteomes" id="UP000244338"/>
    </source>
</evidence>
<keyword evidence="3 9" id="KW-0645">Protease</keyword>
<dbReference type="Gene3D" id="3.40.630.10">
    <property type="entry name" value="Zn peptidases"/>
    <property type="match status" value="1"/>
</dbReference>
<keyword evidence="5" id="KW-0378">Hydrolase</keyword>
<dbReference type="PROSITE" id="PS00759">
    <property type="entry name" value="ARGE_DAPE_CPG2_2"/>
    <property type="match status" value="1"/>
</dbReference>
<dbReference type="GO" id="GO:0008270">
    <property type="term" value="F:zinc ion binding"/>
    <property type="evidence" value="ECO:0007669"/>
    <property type="project" value="InterPro"/>
</dbReference>
<dbReference type="GO" id="GO:0006518">
    <property type="term" value="P:peptide metabolic process"/>
    <property type="evidence" value="ECO:0007669"/>
    <property type="project" value="InterPro"/>
</dbReference>
<dbReference type="Pfam" id="PF07687">
    <property type="entry name" value="M20_dimer"/>
    <property type="match status" value="1"/>
</dbReference>
<proteinExistence type="predicted"/>
<feature type="domain" description="Peptidase M20 dimerisation" evidence="8">
    <location>
        <begin position="183"/>
        <end position="239"/>
    </location>
</feature>
<dbReference type="NCBIfam" id="NF003976">
    <property type="entry name" value="PRK05469.1"/>
    <property type="match status" value="1"/>
</dbReference>
<dbReference type="PROSITE" id="PS00758">
    <property type="entry name" value="ARGE_DAPE_CPG2_1"/>
    <property type="match status" value="1"/>
</dbReference>
<sequence>MLAQLLKDELSALGIQTVDIDENGYLMATLPAHPDAPPETPVIGFLAHLDTATEMMAENVSPKVTENYQGDDIVLTDAHAEAEGKAVVLSPRDFPALLQYKGHTLITTDGTTLLGADDKAGIAEIITAIEYLLHHPDIVHGTIRFAFTPDEEIGRGPHHFDVNRFAATYAYTVDGGPIGELQYESFNAAQATITIYGKNIHPGTAKGKMVHATKLALAFQATLPERESRSPKPTQISLCAGFGFGTVMSLI</sequence>
<evidence type="ECO:0000256" key="5">
    <source>
        <dbReference type="ARBA" id="ARBA00022801"/>
    </source>
</evidence>
<accession>A0A2R6XZV8</accession>
<dbReference type="SUPFAM" id="SSF55031">
    <property type="entry name" value="Bacterial exopeptidase dimerisation domain"/>
    <property type="match status" value="1"/>
</dbReference>
<evidence type="ECO:0000256" key="4">
    <source>
        <dbReference type="ARBA" id="ARBA00022723"/>
    </source>
</evidence>
<protein>
    <recommendedName>
        <fullName evidence="7">Peptidase T</fullName>
        <ecNumber evidence="7">3.4.11.4</ecNumber>
    </recommendedName>
</protein>
<name>A0A2R6XZV8_9BACL</name>
<evidence type="ECO:0000259" key="8">
    <source>
        <dbReference type="Pfam" id="PF07687"/>
    </source>
</evidence>
<dbReference type="SUPFAM" id="SSF53187">
    <property type="entry name" value="Zn-dependent exopeptidases"/>
    <property type="match status" value="1"/>
</dbReference>
<dbReference type="PANTHER" id="PTHR42994">
    <property type="entry name" value="PEPTIDASE T"/>
    <property type="match status" value="1"/>
</dbReference>
<evidence type="ECO:0000256" key="2">
    <source>
        <dbReference type="ARBA" id="ARBA00001947"/>
    </source>
</evidence>
<dbReference type="InterPro" id="IPR001261">
    <property type="entry name" value="ArgE/DapE_CS"/>
</dbReference>
<dbReference type="InterPro" id="IPR036264">
    <property type="entry name" value="Bact_exopeptidase_dim_dom"/>
</dbReference>
<keyword evidence="6" id="KW-0862">Zinc</keyword>
<reference evidence="10" key="1">
    <citation type="journal article" date="2018" name="Sci. Rep.">
        <title>Lignite coal burning seam in the remote Altai Mountains harbors a hydrogen-driven thermophilic microbial community.</title>
        <authorList>
            <person name="Kadnikov V.V."/>
            <person name="Mardanov A.V."/>
            <person name="Ivasenko D.A."/>
            <person name="Antsiferov D.V."/>
            <person name="Beletsky A.V."/>
            <person name="Karnachuk O.V."/>
            <person name="Ravin N.V."/>
        </authorList>
    </citation>
    <scope>NUCLEOTIDE SEQUENCE [LARGE SCALE GENOMIC DNA]</scope>
</reference>
<dbReference type="GO" id="GO:0045148">
    <property type="term" value="F:tripeptide aminopeptidase activity"/>
    <property type="evidence" value="ECO:0007669"/>
    <property type="project" value="UniProtKB-UniRule"/>
</dbReference>
<gene>
    <name evidence="9" type="ORF">BSOLF_1086</name>
</gene>
<dbReference type="AlphaFoldDB" id="A0A2R6XZV8"/>
<evidence type="ECO:0000256" key="1">
    <source>
        <dbReference type="ARBA" id="ARBA00000870"/>
    </source>
</evidence>
<comment type="caution">
    <text evidence="9">The sequence shown here is derived from an EMBL/GenBank/DDBJ whole genome shotgun (WGS) entry which is preliminary data.</text>
</comment>
<dbReference type="NCBIfam" id="TIGR01882">
    <property type="entry name" value="peptidase-T"/>
    <property type="match status" value="1"/>
</dbReference>
<dbReference type="EMBL" id="PEBX01000057">
    <property type="protein sequence ID" value="PTQ55966.1"/>
    <property type="molecule type" value="Genomic_DNA"/>
</dbReference>
<dbReference type="PANTHER" id="PTHR42994:SF1">
    <property type="entry name" value="PEPTIDASE T"/>
    <property type="match status" value="1"/>
</dbReference>
<dbReference type="GO" id="GO:0006508">
    <property type="term" value="P:proteolysis"/>
    <property type="evidence" value="ECO:0007669"/>
    <property type="project" value="UniProtKB-UniRule"/>
</dbReference>
<evidence type="ECO:0000313" key="9">
    <source>
        <dbReference type="EMBL" id="PTQ55966.1"/>
    </source>
</evidence>
<dbReference type="EC" id="3.4.11.4" evidence="7"/>
<dbReference type="Proteomes" id="UP000244338">
    <property type="component" value="Unassembled WGS sequence"/>
</dbReference>
<keyword evidence="3 9" id="KW-0031">Aminopeptidase</keyword>
<evidence type="ECO:0000256" key="6">
    <source>
        <dbReference type="ARBA" id="ARBA00022833"/>
    </source>
</evidence>
<organism evidence="9 10">
    <name type="scientific">Candidatus Carbonibacillus altaicus</name>
    <dbReference type="NCBI Taxonomy" id="2163959"/>
    <lineage>
        <taxon>Bacteria</taxon>
        <taxon>Bacillati</taxon>
        <taxon>Bacillota</taxon>
        <taxon>Bacilli</taxon>
        <taxon>Bacillales</taxon>
        <taxon>Candidatus Carbonibacillus</taxon>
    </lineage>
</organism>
<comment type="cofactor">
    <cofactor evidence="2">
        <name>Zn(2+)</name>
        <dbReference type="ChEBI" id="CHEBI:29105"/>
    </cofactor>
</comment>
<evidence type="ECO:0000256" key="3">
    <source>
        <dbReference type="ARBA" id="ARBA00022438"/>
    </source>
</evidence>
<dbReference type="GO" id="GO:0005829">
    <property type="term" value="C:cytosol"/>
    <property type="evidence" value="ECO:0007669"/>
    <property type="project" value="TreeGrafter"/>
</dbReference>
<evidence type="ECO:0000256" key="7">
    <source>
        <dbReference type="NCBIfam" id="TIGR01882"/>
    </source>
</evidence>
<dbReference type="InterPro" id="IPR011650">
    <property type="entry name" value="Peptidase_M20_dimer"/>
</dbReference>
<comment type="catalytic activity">
    <reaction evidence="1">
        <text>Release of the N-terminal residue from a tripeptide.</text>
        <dbReference type="EC" id="3.4.11.4"/>
    </reaction>
</comment>
<dbReference type="InterPro" id="IPR010161">
    <property type="entry name" value="Peptidase_M20B"/>
</dbReference>
<keyword evidence="4" id="KW-0479">Metal-binding</keyword>